<dbReference type="PANTHER" id="PTHR33695">
    <property type="entry name" value="LIPOPROTEIN SIGNAL PEPTIDASE"/>
    <property type="match status" value="1"/>
</dbReference>
<evidence type="ECO:0000256" key="6">
    <source>
        <dbReference type="ARBA" id="ARBA00022801"/>
    </source>
</evidence>
<dbReference type="UniPathway" id="UPA00665"/>
<keyword evidence="3 9" id="KW-0645">Protease</keyword>
<comment type="caution">
    <text evidence="12">The sequence shown here is derived from an EMBL/GenBank/DDBJ whole genome shotgun (WGS) entry which is preliminary data.</text>
</comment>
<evidence type="ECO:0000256" key="8">
    <source>
        <dbReference type="ARBA" id="ARBA00023136"/>
    </source>
</evidence>
<name>A0A849I838_9HYPH</name>
<keyword evidence="7 9" id="KW-1133">Transmembrane helix</keyword>
<reference evidence="12 13" key="1">
    <citation type="submission" date="2020-04" db="EMBL/GenBank/DDBJ databases">
        <title>Enterovirga sp. isolate from soil.</title>
        <authorList>
            <person name="Chea S."/>
            <person name="Kim D.-U."/>
        </authorList>
    </citation>
    <scope>NUCLEOTIDE SEQUENCE [LARGE SCALE GENOMIC DNA]</scope>
    <source>
        <strain evidence="12 13">DB1703</strain>
    </source>
</reference>
<dbReference type="Pfam" id="PF01252">
    <property type="entry name" value="Peptidase_A8"/>
    <property type="match status" value="1"/>
</dbReference>
<comment type="catalytic activity">
    <reaction evidence="9 10">
        <text>Release of signal peptides from bacterial membrane prolipoproteins. Hydrolyzes -Xaa-Yaa-Zaa-|-(S,diacylglyceryl)Cys-, in which Xaa is hydrophobic (preferably Leu), and Yaa (Ala or Ser) and Zaa (Gly or Ala) have small, neutral side chains.</text>
        <dbReference type="EC" id="3.4.23.36"/>
    </reaction>
</comment>
<dbReference type="GO" id="GO:0005886">
    <property type="term" value="C:plasma membrane"/>
    <property type="evidence" value="ECO:0007669"/>
    <property type="project" value="UniProtKB-SubCell"/>
</dbReference>
<gene>
    <name evidence="9 12" type="primary">lspA</name>
    <name evidence="12" type="ORF">HJG44_16285</name>
</gene>
<comment type="function">
    <text evidence="9 10">This protein specifically catalyzes the removal of signal peptides from prolipoproteins.</text>
</comment>
<dbReference type="PRINTS" id="PR00781">
    <property type="entry name" value="LIPOSIGPTASE"/>
</dbReference>
<dbReference type="EMBL" id="JABEPP010000004">
    <property type="protein sequence ID" value="NNM73944.1"/>
    <property type="molecule type" value="Genomic_DNA"/>
</dbReference>
<dbReference type="PROSITE" id="PS00855">
    <property type="entry name" value="SPASE_II"/>
    <property type="match status" value="1"/>
</dbReference>
<evidence type="ECO:0000256" key="10">
    <source>
        <dbReference type="RuleBase" id="RU000594"/>
    </source>
</evidence>
<protein>
    <recommendedName>
        <fullName evidence="9">Lipoprotein signal peptidase</fullName>
        <ecNumber evidence="9">3.4.23.36</ecNumber>
    </recommendedName>
    <alternativeName>
        <fullName evidence="9">Prolipoprotein signal peptidase</fullName>
    </alternativeName>
    <alternativeName>
        <fullName evidence="9">Signal peptidase II</fullName>
        <shortName evidence="9">SPase II</shortName>
    </alternativeName>
</protein>
<evidence type="ECO:0000256" key="5">
    <source>
        <dbReference type="ARBA" id="ARBA00022750"/>
    </source>
</evidence>
<evidence type="ECO:0000256" key="11">
    <source>
        <dbReference type="RuleBase" id="RU004181"/>
    </source>
</evidence>
<comment type="subcellular location">
    <subcellularLocation>
        <location evidence="9">Cell membrane</location>
        <topology evidence="9">Multi-pass membrane protein</topology>
    </subcellularLocation>
</comment>
<keyword evidence="5 9" id="KW-0064">Aspartyl protease</keyword>
<evidence type="ECO:0000256" key="1">
    <source>
        <dbReference type="ARBA" id="ARBA00006139"/>
    </source>
</evidence>
<dbReference type="Proteomes" id="UP000564885">
    <property type="component" value="Unassembled WGS sequence"/>
</dbReference>
<comment type="pathway">
    <text evidence="9">Protein modification; lipoprotein biosynthesis (signal peptide cleavage).</text>
</comment>
<evidence type="ECO:0000256" key="9">
    <source>
        <dbReference type="HAMAP-Rule" id="MF_00161"/>
    </source>
</evidence>
<evidence type="ECO:0000313" key="12">
    <source>
        <dbReference type="EMBL" id="NNM73944.1"/>
    </source>
</evidence>
<evidence type="ECO:0000256" key="2">
    <source>
        <dbReference type="ARBA" id="ARBA00022475"/>
    </source>
</evidence>
<dbReference type="AlphaFoldDB" id="A0A849I838"/>
<keyword evidence="6 9" id="KW-0378">Hydrolase</keyword>
<sequence length="162" mass="16907">MAAILAGTGIGAAVDSGTKSVAETLLDPSRTPFIPFVDLSLVYNRGVSFSLFATRNTTEAVLLGGVQAALILALFVWALRARGGLEAVALTAVLAGAVGNLLDRIPDGAVTDFLHLHALGRSFFTFNLADVWISAGVALLLVDALRRPTPPKTEDHLAARDA</sequence>
<dbReference type="NCBIfam" id="TIGR00077">
    <property type="entry name" value="lspA"/>
    <property type="match status" value="1"/>
</dbReference>
<evidence type="ECO:0000313" key="13">
    <source>
        <dbReference type="Proteomes" id="UP000564885"/>
    </source>
</evidence>
<keyword evidence="4 9" id="KW-0812">Transmembrane</keyword>
<comment type="similarity">
    <text evidence="1 9 11">Belongs to the peptidase A8 family.</text>
</comment>
<dbReference type="GO" id="GO:0006508">
    <property type="term" value="P:proteolysis"/>
    <property type="evidence" value="ECO:0007669"/>
    <property type="project" value="UniProtKB-KW"/>
</dbReference>
<evidence type="ECO:0000256" key="7">
    <source>
        <dbReference type="ARBA" id="ARBA00022989"/>
    </source>
</evidence>
<dbReference type="InterPro" id="IPR001872">
    <property type="entry name" value="Peptidase_A8"/>
</dbReference>
<dbReference type="EC" id="3.4.23.36" evidence="9"/>
<organism evidence="12 13">
    <name type="scientific">Enterovirga aerilata</name>
    <dbReference type="NCBI Taxonomy" id="2730920"/>
    <lineage>
        <taxon>Bacteria</taxon>
        <taxon>Pseudomonadati</taxon>
        <taxon>Pseudomonadota</taxon>
        <taxon>Alphaproteobacteria</taxon>
        <taxon>Hyphomicrobiales</taxon>
        <taxon>Methylobacteriaceae</taxon>
        <taxon>Enterovirga</taxon>
    </lineage>
</organism>
<dbReference type="PANTHER" id="PTHR33695:SF1">
    <property type="entry name" value="LIPOPROTEIN SIGNAL PEPTIDASE"/>
    <property type="match status" value="1"/>
</dbReference>
<keyword evidence="13" id="KW-1185">Reference proteome</keyword>
<feature type="transmembrane region" description="Helical" evidence="9">
    <location>
        <begin position="60"/>
        <end position="78"/>
    </location>
</feature>
<keyword evidence="2 9" id="KW-1003">Cell membrane</keyword>
<evidence type="ECO:0000256" key="3">
    <source>
        <dbReference type="ARBA" id="ARBA00022670"/>
    </source>
</evidence>
<comment type="caution">
    <text evidence="9">Lacks conserved residue(s) required for the propagation of feature annotation.</text>
</comment>
<feature type="active site" evidence="9">
    <location>
        <position position="112"/>
    </location>
</feature>
<proteinExistence type="inferred from homology"/>
<keyword evidence="8 9" id="KW-0472">Membrane</keyword>
<feature type="active site" evidence="9">
    <location>
        <position position="130"/>
    </location>
</feature>
<accession>A0A849I838</accession>
<dbReference type="HAMAP" id="MF_00161">
    <property type="entry name" value="LspA"/>
    <property type="match status" value="1"/>
</dbReference>
<feature type="transmembrane region" description="Helical" evidence="9">
    <location>
        <begin position="85"/>
        <end position="102"/>
    </location>
</feature>
<dbReference type="GO" id="GO:0004190">
    <property type="term" value="F:aspartic-type endopeptidase activity"/>
    <property type="evidence" value="ECO:0007669"/>
    <property type="project" value="UniProtKB-UniRule"/>
</dbReference>
<evidence type="ECO:0000256" key="4">
    <source>
        <dbReference type="ARBA" id="ARBA00022692"/>
    </source>
</evidence>
<feature type="transmembrane region" description="Helical" evidence="9">
    <location>
        <begin position="122"/>
        <end position="142"/>
    </location>
</feature>